<dbReference type="GO" id="GO:0045004">
    <property type="term" value="P:DNA replication proofreading"/>
    <property type="evidence" value="ECO:0007669"/>
    <property type="project" value="TreeGrafter"/>
</dbReference>
<dbReference type="Gene3D" id="3.30.342.10">
    <property type="entry name" value="DNA Polymerase, chain B, domain 1"/>
    <property type="match status" value="1"/>
</dbReference>
<gene>
    <name evidence="1" type="ORF">EZS28_016245</name>
</gene>
<dbReference type="EMBL" id="SNRW01004066">
    <property type="protein sequence ID" value="KAA6388230.1"/>
    <property type="molecule type" value="Genomic_DNA"/>
</dbReference>
<dbReference type="SUPFAM" id="SSF53098">
    <property type="entry name" value="Ribonuclease H-like"/>
    <property type="match status" value="1"/>
</dbReference>
<dbReference type="GO" id="GO:0008296">
    <property type="term" value="F:3'-5'-DNA exonuclease activity"/>
    <property type="evidence" value="ECO:0007669"/>
    <property type="project" value="TreeGrafter"/>
</dbReference>
<dbReference type="GO" id="GO:0043625">
    <property type="term" value="C:delta DNA polymerase complex"/>
    <property type="evidence" value="ECO:0007669"/>
    <property type="project" value="TreeGrafter"/>
</dbReference>
<dbReference type="GO" id="GO:0006287">
    <property type="term" value="P:base-excision repair, gap-filling"/>
    <property type="evidence" value="ECO:0007669"/>
    <property type="project" value="TreeGrafter"/>
</dbReference>
<accession>A0A5J4W0T0</accession>
<dbReference type="InterPro" id="IPR012337">
    <property type="entry name" value="RNaseH-like_sf"/>
</dbReference>
<dbReference type="InterPro" id="IPR050240">
    <property type="entry name" value="DNA_pol_type-B"/>
</dbReference>
<dbReference type="PANTHER" id="PTHR10322">
    <property type="entry name" value="DNA POLYMERASE CATALYTIC SUBUNIT"/>
    <property type="match status" value="1"/>
</dbReference>
<protein>
    <submittedName>
        <fullName evidence="1">Putative DNA polymerase delta catalytic subunit</fullName>
    </submittedName>
</protein>
<feature type="non-terminal residue" evidence="1">
    <location>
        <position position="226"/>
    </location>
</feature>
<dbReference type="Proteomes" id="UP000324800">
    <property type="component" value="Unassembled WGS sequence"/>
</dbReference>
<dbReference type="GO" id="GO:0003887">
    <property type="term" value="F:DNA-directed DNA polymerase activity"/>
    <property type="evidence" value="ECO:0007669"/>
    <property type="project" value="TreeGrafter"/>
</dbReference>
<dbReference type="GO" id="GO:0006297">
    <property type="term" value="P:nucleotide-excision repair, DNA gap filling"/>
    <property type="evidence" value="ECO:0007669"/>
    <property type="project" value="TreeGrafter"/>
</dbReference>
<proteinExistence type="predicted"/>
<reference evidence="1 2" key="1">
    <citation type="submission" date="2019-03" db="EMBL/GenBank/DDBJ databases">
        <title>Single cell metagenomics reveals metabolic interactions within the superorganism composed of flagellate Streblomastix strix and complex community of Bacteroidetes bacteria on its surface.</title>
        <authorList>
            <person name="Treitli S.C."/>
            <person name="Kolisko M."/>
            <person name="Husnik F."/>
            <person name="Keeling P."/>
            <person name="Hampl V."/>
        </authorList>
    </citation>
    <scope>NUCLEOTIDE SEQUENCE [LARGE SCALE GENOMIC DNA]</scope>
    <source>
        <strain evidence="1">ST1C</strain>
    </source>
</reference>
<organism evidence="1 2">
    <name type="scientific">Streblomastix strix</name>
    <dbReference type="NCBI Taxonomy" id="222440"/>
    <lineage>
        <taxon>Eukaryota</taxon>
        <taxon>Metamonada</taxon>
        <taxon>Preaxostyla</taxon>
        <taxon>Oxymonadida</taxon>
        <taxon>Streblomastigidae</taxon>
        <taxon>Streblomastix</taxon>
    </lineage>
</organism>
<comment type="caution">
    <text evidence="1">The sequence shown here is derived from an EMBL/GenBank/DDBJ whole genome shotgun (WGS) entry which is preliminary data.</text>
</comment>
<name>A0A5J4W0T0_9EUKA</name>
<evidence type="ECO:0000313" key="1">
    <source>
        <dbReference type="EMBL" id="KAA6388230.1"/>
    </source>
</evidence>
<dbReference type="OrthoDB" id="2414538at2759"/>
<evidence type="ECO:0000313" key="2">
    <source>
        <dbReference type="Proteomes" id="UP000324800"/>
    </source>
</evidence>
<dbReference type="AlphaFoldDB" id="A0A5J4W0T0"/>
<sequence length="226" mass="25964">MEIQFNPKPDFSQYQRSKVGIVQDESRPLIFNWIDTDYTVIEKPFPGMSEQRVGKVPIIHLYGITDEGHTVLCNCHGFTPYLYIQCPSSINSDDKINAFKNELNNHASVLNIIRQKKRSIYYYSNVDQDYLKIQVQLPSDVPKIRSALEKGLQIHYPTGSFDIRPMQTYESNIDFVLRHLFDVNGTGCSWAELPSGSYTLRTGERDRATSEEWPVTGTCHYEADIS</sequence>
<dbReference type="PANTHER" id="PTHR10322:SF23">
    <property type="entry name" value="DNA POLYMERASE DELTA CATALYTIC SUBUNIT"/>
    <property type="match status" value="1"/>
</dbReference>